<dbReference type="InterPro" id="IPR050101">
    <property type="entry name" value="CinA"/>
</dbReference>
<dbReference type="InterPro" id="IPR008136">
    <property type="entry name" value="CinA_C"/>
</dbReference>
<dbReference type="NCBIfam" id="NF001813">
    <property type="entry name" value="PRK00549.1"/>
    <property type="match status" value="1"/>
</dbReference>
<evidence type="ECO:0000313" key="4">
    <source>
        <dbReference type="Proteomes" id="UP001268256"/>
    </source>
</evidence>
<dbReference type="Pfam" id="PF02464">
    <property type="entry name" value="CinA"/>
    <property type="match status" value="1"/>
</dbReference>
<name>A0AAE4FNL3_9CYAN</name>
<dbReference type="Gene3D" id="3.90.950.20">
    <property type="entry name" value="CinA-like"/>
    <property type="match status" value="1"/>
</dbReference>
<dbReference type="InterPro" id="IPR001453">
    <property type="entry name" value="MoaB/Mog_dom"/>
</dbReference>
<dbReference type="SUPFAM" id="SSF53218">
    <property type="entry name" value="Molybdenum cofactor biosynthesis proteins"/>
    <property type="match status" value="1"/>
</dbReference>
<dbReference type="EMBL" id="JAVMIP010000001">
    <property type="protein sequence ID" value="MDS3859399.1"/>
    <property type="molecule type" value="Genomic_DNA"/>
</dbReference>
<feature type="domain" description="MoaB/Mog" evidence="2">
    <location>
        <begin position="11"/>
        <end position="177"/>
    </location>
</feature>
<dbReference type="InterPro" id="IPR036425">
    <property type="entry name" value="MoaB/Mog-like_dom_sf"/>
</dbReference>
<dbReference type="PIRSF" id="PIRSF006728">
    <property type="entry name" value="CinA"/>
    <property type="match status" value="1"/>
</dbReference>
<dbReference type="CDD" id="cd00885">
    <property type="entry name" value="cinA"/>
    <property type="match status" value="1"/>
</dbReference>
<keyword evidence="4" id="KW-1185">Reference proteome</keyword>
<evidence type="ECO:0000256" key="1">
    <source>
        <dbReference type="HAMAP-Rule" id="MF_00226"/>
    </source>
</evidence>
<reference evidence="4" key="1">
    <citation type="submission" date="2023-07" db="EMBL/GenBank/DDBJ databases">
        <authorList>
            <person name="Luz R."/>
            <person name="Cordeiro R."/>
            <person name="Fonseca A."/>
            <person name="Goncalves V."/>
        </authorList>
    </citation>
    <scope>NUCLEOTIDE SEQUENCE [LARGE SCALE GENOMIC DNA]</scope>
    <source>
        <strain evidence="4">BACA0444</strain>
    </source>
</reference>
<dbReference type="RefSeq" id="WP_407682293.1">
    <property type="nucleotide sequence ID" value="NZ_JAVMIP010000001.1"/>
</dbReference>
<dbReference type="InterPro" id="IPR036653">
    <property type="entry name" value="CinA-like_C"/>
</dbReference>
<proteinExistence type="inferred from homology"/>
<dbReference type="Pfam" id="PF18146">
    <property type="entry name" value="CinA_KH"/>
    <property type="match status" value="1"/>
</dbReference>
<dbReference type="HAMAP" id="MF_00226_B">
    <property type="entry name" value="CinA_B"/>
    <property type="match status" value="1"/>
</dbReference>
<accession>A0AAE4FNL3</accession>
<dbReference type="Gene3D" id="3.40.980.10">
    <property type="entry name" value="MoaB/Mog-like domain"/>
    <property type="match status" value="1"/>
</dbReference>
<dbReference type="SMART" id="SM00852">
    <property type="entry name" value="MoCF_biosynth"/>
    <property type="match status" value="1"/>
</dbReference>
<dbReference type="InterPro" id="IPR008135">
    <property type="entry name" value="Competence-induced_CinA"/>
</dbReference>
<protein>
    <recommendedName>
        <fullName evidence="1">CinA-like protein</fullName>
    </recommendedName>
</protein>
<comment type="similarity">
    <text evidence="1">Belongs to the CinA family.</text>
</comment>
<dbReference type="InterPro" id="IPR041424">
    <property type="entry name" value="CinA_KH"/>
</dbReference>
<dbReference type="Proteomes" id="UP001268256">
    <property type="component" value="Unassembled WGS sequence"/>
</dbReference>
<dbReference type="SUPFAM" id="SSF142433">
    <property type="entry name" value="CinA-like"/>
    <property type="match status" value="1"/>
</dbReference>
<evidence type="ECO:0000259" key="2">
    <source>
        <dbReference type="SMART" id="SM00852"/>
    </source>
</evidence>
<dbReference type="Pfam" id="PF00994">
    <property type="entry name" value="MoCF_biosynth"/>
    <property type="match status" value="1"/>
</dbReference>
<dbReference type="Gene3D" id="3.30.70.2860">
    <property type="match status" value="1"/>
</dbReference>
<dbReference type="NCBIfam" id="TIGR00200">
    <property type="entry name" value="cinA_nterm"/>
    <property type="match status" value="1"/>
</dbReference>
<gene>
    <name evidence="3" type="ORF">RIF25_01130</name>
</gene>
<sequence>MTALGWQQSAEILCIGTELLLGEVVNTNANYLAAELARLGIPHYYQTVVGDNPTRIKQAIAIACERARLLIFTGGLGPTPDDLTTETIADFFETPLIERPEIIADLDQKFAQRGGYSPSNRKQALLPSGAEILPNPTGTAPGLIWQPRPGLTLMTFPGVPSEMKAMWQQTAVPYLQAQGWGQEMIYSRVLRFWGIPESVLAEKVAAQIALANPTVAPYAGEGEARLRITTKAKSEIEANQLIQPIEQQIRNITGLDCYGTDNDTLAAVVGKLLLARQQTLGVAESCTGGGLGAMLTTLPGSSAYFLGGVISYANAIKINVLGVDGDVLAKAGAVSAIVAGQMAQGGKELLGSDWALSITGIAGPGGGSELKPVGLVFIGLAGPENFLETFEYRFSSQRGRDWIRSLSSRAALDKLRRQLLRGS</sequence>
<comment type="caution">
    <text evidence="3">The sequence shown here is derived from an EMBL/GenBank/DDBJ whole genome shotgun (WGS) entry which is preliminary data.</text>
</comment>
<dbReference type="NCBIfam" id="TIGR00199">
    <property type="entry name" value="PncC_domain"/>
    <property type="match status" value="1"/>
</dbReference>
<dbReference type="AlphaFoldDB" id="A0AAE4FNL3"/>
<dbReference type="PANTHER" id="PTHR13939:SF0">
    <property type="entry name" value="NMN AMIDOHYDROLASE-LIKE PROTEIN YFAY"/>
    <property type="match status" value="1"/>
</dbReference>
<dbReference type="PANTHER" id="PTHR13939">
    <property type="entry name" value="NICOTINAMIDE-NUCLEOTIDE AMIDOHYDROLASE PNCC"/>
    <property type="match status" value="1"/>
</dbReference>
<evidence type="ECO:0000313" key="3">
    <source>
        <dbReference type="EMBL" id="MDS3859399.1"/>
    </source>
</evidence>
<organism evidence="3 4">
    <name type="scientific">Pseudocalidococcus azoricus BACA0444</name>
    <dbReference type="NCBI Taxonomy" id="2918990"/>
    <lineage>
        <taxon>Bacteria</taxon>
        <taxon>Bacillati</taxon>
        <taxon>Cyanobacteriota</taxon>
        <taxon>Cyanophyceae</taxon>
        <taxon>Acaryochloridales</taxon>
        <taxon>Thermosynechococcaceae</taxon>
        <taxon>Pseudocalidococcus</taxon>
        <taxon>Pseudocalidococcus azoricus</taxon>
    </lineage>
</organism>